<name>A0A1R1ICL6_9RHOO</name>
<dbReference type="EMBL" id="MTHD01000001">
    <property type="protein sequence ID" value="OMG56390.1"/>
    <property type="molecule type" value="Genomic_DNA"/>
</dbReference>
<dbReference type="SUPFAM" id="SSF53850">
    <property type="entry name" value="Periplasmic binding protein-like II"/>
    <property type="match status" value="1"/>
</dbReference>
<evidence type="ECO:0000313" key="1">
    <source>
        <dbReference type="EMBL" id="OMG56390.1"/>
    </source>
</evidence>
<proteinExistence type="predicted"/>
<evidence type="ECO:0000313" key="2">
    <source>
        <dbReference type="Proteomes" id="UP000187526"/>
    </source>
</evidence>
<comment type="caution">
    <text evidence="1">The sequence shown here is derived from an EMBL/GenBank/DDBJ whole genome shotgun (WGS) entry which is preliminary data.</text>
</comment>
<dbReference type="PANTHER" id="PTHR30024:SF17">
    <property type="entry name" value="SOLUTE-BINDING PROTEIN FAMILY 3_N-TERMINAL DOMAIN-CONTAINING PROTEIN"/>
    <property type="match status" value="1"/>
</dbReference>
<reference evidence="1 2" key="1">
    <citation type="submission" date="2016-10" db="EMBL/GenBank/DDBJ databases">
        <title>Alkaliphiles isolated from bioreactors.</title>
        <authorList>
            <person name="Salah Z."/>
            <person name="Rout S.P."/>
            <person name="Humphreys P.N."/>
        </authorList>
    </citation>
    <scope>NUCLEOTIDE SEQUENCE [LARGE SCALE GENOMIC DNA]</scope>
    <source>
        <strain evidence="1 2">ZS02</strain>
    </source>
</reference>
<keyword evidence="2" id="KW-1185">Reference proteome</keyword>
<dbReference type="Gene3D" id="3.40.190.10">
    <property type="entry name" value="Periplasmic binding protein-like II"/>
    <property type="match status" value="2"/>
</dbReference>
<dbReference type="AlphaFoldDB" id="A0A1R1ICL6"/>
<dbReference type="PANTHER" id="PTHR30024">
    <property type="entry name" value="ALIPHATIC SULFONATES-BINDING PROTEIN-RELATED"/>
    <property type="match status" value="1"/>
</dbReference>
<gene>
    <name evidence="1" type="ORF">BJN45_01885</name>
</gene>
<accession>A0A1R1ICL6</accession>
<dbReference type="Pfam" id="PF12974">
    <property type="entry name" value="Phosphonate-bd"/>
    <property type="match status" value="1"/>
</dbReference>
<dbReference type="OrthoDB" id="9179880at2"/>
<protein>
    <recommendedName>
        <fullName evidence="3">Phosphate ABC transporter substrate-binding protein</fullName>
    </recommendedName>
</protein>
<organism evidence="1 2">
    <name type="scientific">Azonexus hydrophilus</name>
    <dbReference type="NCBI Taxonomy" id="418702"/>
    <lineage>
        <taxon>Bacteria</taxon>
        <taxon>Pseudomonadati</taxon>
        <taxon>Pseudomonadota</taxon>
        <taxon>Betaproteobacteria</taxon>
        <taxon>Rhodocyclales</taxon>
        <taxon>Azonexaceae</taxon>
        <taxon>Azonexus</taxon>
    </lineage>
</organism>
<dbReference type="Proteomes" id="UP000187526">
    <property type="component" value="Unassembled WGS sequence"/>
</dbReference>
<dbReference type="STRING" id="418702.BJN45_01885"/>
<evidence type="ECO:0008006" key="3">
    <source>
        <dbReference type="Google" id="ProtNLM"/>
    </source>
</evidence>
<sequence length="285" mass="31323">MDTAMPALFRLTGILRRAALLCLLAATHTIAAEPLPLKLGIMPFNSPLALIKTHQPLTAHLERALGRKIIVHTSPDYFTHINQLLAGDFDLAITGPHFGAMAADKDMLLLYRYAIELQPIFVVRTDSAIHTAADLRGKTLALSSRLSIASIGGVKWLQDHGFLLARDFRVVEYNSHGAAVAAVTAGEADAAITTHTPLRQIPEDIRARTRLLGSDINVPHVMTLAHARLGSRDIERIRKALAEFPLTPAGQAFFRDTGYRGYVAVSPDDLEKLRPFIDLTVRMMR</sequence>